<dbReference type="Pfam" id="PF10988">
    <property type="entry name" value="DUF2807"/>
    <property type="match status" value="1"/>
</dbReference>
<dbReference type="STRING" id="385682.SAMN05444380_107127"/>
<dbReference type="Proteomes" id="UP000181976">
    <property type="component" value="Unassembled WGS sequence"/>
</dbReference>
<keyword evidence="4" id="KW-1185">Reference proteome</keyword>
<dbReference type="InterPro" id="IPR021255">
    <property type="entry name" value="DUF2807"/>
</dbReference>
<dbReference type="AlphaFoldDB" id="A0A1I1Y9T6"/>
<feature type="domain" description="Putative auto-transporter adhesin head GIN" evidence="2">
    <location>
        <begin position="42"/>
        <end position="224"/>
    </location>
</feature>
<dbReference type="EMBL" id="FONA01000007">
    <property type="protein sequence ID" value="SFE16347.1"/>
    <property type="molecule type" value="Genomic_DNA"/>
</dbReference>
<evidence type="ECO:0000313" key="4">
    <source>
        <dbReference type="Proteomes" id="UP000181976"/>
    </source>
</evidence>
<sequence length="241" mass="26244">MFRKIHFFVLLICPFSFCGCVFEGQTSDSAKSVVSEVRNIDNFNSLELTGNYVVTLENSDSYRIEISADEGIKKMVITEVINNVLKVNTLIAGTGKRYPSVELRIYVPDLQRIKVVSSAKFKSVQPFIFEDLYIESSGALKMNMELKGKRLEGIFAGATNLNLKGSVDQVVLDIPGAGKIAAFGLSTKNLSLKLSGASFAEVFVSEKLSVDISGACTVSYKGNPSEVFSNISGLGRIRNAN</sequence>
<dbReference type="OrthoDB" id="1115415at2"/>
<reference evidence="3 4" key="1">
    <citation type="submission" date="2016-10" db="EMBL/GenBank/DDBJ databases">
        <authorList>
            <person name="de Groot N.N."/>
        </authorList>
    </citation>
    <scope>NUCLEOTIDE SEQUENCE [LARGE SCALE GENOMIC DNA]</scope>
    <source>
        <strain evidence="3 4">DSM 19012</strain>
    </source>
</reference>
<evidence type="ECO:0000259" key="2">
    <source>
        <dbReference type="Pfam" id="PF10988"/>
    </source>
</evidence>
<dbReference type="RefSeq" id="WP_010526160.1">
    <property type="nucleotide sequence ID" value="NZ_AFSL01000005.1"/>
</dbReference>
<feature type="chain" id="PRO_5010325750" evidence="1">
    <location>
        <begin position="19"/>
        <end position="241"/>
    </location>
</feature>
<feature type="signal peptide" evidence="1">
    <location>
        <begin position="1"/>
        <end position="18"/>
    </location>
</feature>
<dbReference type="eggNOG" id="COG3595">
    <property type="taxonomic scope" value="Bacteria"/>
</dbReference>
<organism evidence="3 4">
    <name type="scientific">Thermophagus xiamenensis</name>
    <dbReference type="NCBI Taxonomy" id="385682"/>
    <lineage>
        <taxon>Bacteria</taxon>
        <taxon>Pseudomonadati</taxon>
        <taxon>Bacteroidota</taxon>
        <taxon>Bacteroidia</taxon>
        <taxon>Marinilabiliales</taxon>
        <taxon>Marinilabiliaceae</taxon>
        <taxon>Thermophagus</taxon>
    </lineage>
</organism>
<keyword evidence="1" id="KW-0732">Signal</keyword>
<accession>A0A1I1Y9T6</accession>
<evidence type="ECO:0000313" key="3">
    <source>
        <dbReference type="EMBL" id="SFE16347.1"/>
    </source>
</evidence>
<gene>
    <name evidence="3" type="ORF">SAMN05444380_107127</name>
</gene>
<dbReference type="Gene3D" id="2.160.20.120">
    <property type="match status" value="1"/>
</dbReference>
<protein>
    <submittedName>
        <fullName evidence="3">Putative auto-transporter adhesin, head GIN domain</fullName>
    </submittedName>
</protein>
<evidence type="ECO:0000256" key="1">
    <source>
        <dbReference type="SAM" id="SignalP"/>
    </source>
</evidence>
<name>A0A1I1Y9T6_9BACT</name>
<dbReference type="InParanoid" id="A0A1I1Y9T6"/>
<dbReference type="PROSITE" id="PS51257">
    <property type="entry name" value="PROKAR_LIPOPROTEIN"/>
    <property type="match status" value="1"/>
</dbReference>
<proteinExistence type="predicted"/>